<dbReference type="Proteomes" id="UP000050791">
    <property type="component" value="Unassembled WGS sequence"/>
</dbReference>
<sequence length="127" mass="14249">MSTGVDTTKPTTFSAIFKHISPPTAVDNCLYCHLIHPKLKNLVITRGGFVEIYNVKSSASGETRFNWVYGTSVYENIADIVTVRFTGDLLDSLLLSFPEAKVAVMNFNPVTFELRTLSLHNYEFEKP</sequence>
<evidence type="ECO:0000313" key="2">
    <source>
        <dbReference type="WBParaSite" id="SMTH1_59000.1"/>
    </source>
</evidence>
<evidence type="ECO:0000313" key="1">
    <source>
        <dbReference type="Proteomes" id="UP000050791"/>
    </source>
</evidence>
<proteinExistence type="predicted"/>
<dbReference type="AlphaFoldDB" id="A0AA85BI06"/>
<name>A0AA85BI06_9TREM</name>
<accession>A0AA85BI06</accession>
<protein>
    <submittedName>
        <fullName evidence="2">Uncharacterized protein</fullName>
    </submittedName>
</protein>
<dbReference type="WBParaSite" id="SMTH1_59000.1">
    <property type="protein sequence ID" value="SMTH1_59000.1"/>
    <property type="gene ID" value="SMTH1_59000"/>
</dbReference>
<dbReference type="Gene3D" id="2.130.10.10">
    <property type="entry name" value="YVTN repeat-like/Quinoprotein amine dehydrogenase"/>
    <property type="match status" value="1"/>
</dbReference>
<dbReference type="InterPro" id="IPR015943">
    <property type="entry name" value="WD40/YVTN_repeat-like_dom_sf"/>
</dbReference>
<reference evidence="2" key="1">
    <citation type="submission" date="2023-11" db="UniProtKB">
        <authorList>
            <consortium name="WormBaseParasite"/>
        </authorList>
    </citation>
    <scope>IDENTIFICATION</scope>
</reference>
<organism evidence="1 2">
    <name type="scientific">Schistosoma mattheei</name>
    <dbReference type="NCBI Taxonomy" id="31246"/>
    <lineage>
        <taxon>Eukaryota</taxon>
        <taxon>Metazoa</taxon>
        <taxon>Spiralia</taxon>
        <taxon>Lophotrochozoa</taxon>
        <taxon>Platyhelminthes</taxon>
        <taxon>Trematoda</taxon>
        <taxon>Digenea</taxon>
        <taxon>Strigeidida</taxon>
        <taxon>Schistosomatoidea</taxon>
        <taxon>Schistosomatidae</taxon>
        <taxon>Schistosoma</taxon>
    </lineage>
</organism>